<comment type="caution">
    <text evidence="2">The sequence shown here is derived from an EMBL/GenBank/DDBJ whole genome shotgun (WGS) entry which is preliminary data.</text>
</comment>
<organism evidence="2 3">
    <name type="scientific">Solanum bulbocastanum</name>
    <name type="common">Wild potato</name>
    <dbReference type="NCBI Taxonomy" id="147425"/>
    <lineage>
        <taxon>Eukaryota</taxon>
        <taxon>Viridiplantae</taxon>
        <taxon>Streptophyta</taxon>
        <taxon>Embryophyta</taxon>
        <taxon>Tracheophyta</taxon>
        <taxon>Spermatophyta</taxon>
        <taxon>Magnoliopsida</taxon>
        <taxon>eudicotyledons</taxon>
        <taxon>Gunneridae</taxon>
        <taxon>Pentapetalae</taxon>
        <taxon>asterids</taxon>
        <taxon>lamiids</taxon>
        <taxon>Solanales</taxon>
        <taxon>Solanaceae</taxon>
        <taxon>Solanoideae</taxon>
        <taxon>Solaneae</taxon>
        <taxon>Solanum</taxon>
    </lineage>
</organism>
<keyword evidence="1" id="KW-1133">Transmembrane helix</keyword>
<evidence type="ECO:0000313" key="3">
    <source>
        <dbReference type="Proteomes" id="UP001371456"/>
    </source>
</evidence>
<proteinExistence type="predicted"/>
<dbReference type="EMBL" id="JBANQN010000010">
    <property type="protein sequence ID" value="KAK6777592.1"/>
    <property type="molecule type" value="Genomic_DNA"/>
</dbReference>
<sequence>MFVLTKHNAMALNIDPKCAAFCVLRFPKKPICLCLCLVKYAITTITYESVDTEAANVFVTLDVLLVIASSFSSTMVPFLRTDMQKVTI</sequence>
<evidence type="ECO:0000256" key="1">
    <source>
        <dbReference type="SAM" id="Phobius"/>
    </source>
</evidence>
<dbReference type="Proteomes" id="UP001371456">
    <property type="component" value="Unassembled WGS sequence"/>
</dbReference>
<keyword evidence="1" id="KW-0472">Membrane</keyword>
<evidence type="ECO:0000313" key="2">
    <source>
        <dbReference type="EMBL" id="KAK6777592.1"/>
    </source>
</evidence>
<keyword evidence="3" id="KW-1185">Reference proteome</keyword>
<feature type="transmembrane region" description="Helical" evidence="1">
    <location>
        <begin position="57"/>
        <end position="79"/>
    </location>
</feature>
<gene>
    <name evidence="2" type="ORF">RDI58_024310</name>
</gene>
<keyword evidence="1" id="KW-0812">Transmembrane</keyword>
<accession>A0AAN8T1K8</accession>
<protein>
    <submittedName>
        <fullName evidence="2">Uncharacterized protein</fullName>
    </submittedName>
</protein>
<name>A0AAN8T1K8_SOLBU</name>
<reference evidence="2 3" key="1">
    <citation type="submission" date="2024-02" db="EMBL/GenBank/DDBJ databases">
        <title>de novo genome assembly of Solanum bulbocastanum strain 11H21.</title>
        <authorList>
            <person name="Hosaka A.J."/>
        </authorList>
    </citation>
    <scope>NUCLEOTIDE SEQUENCE [LARGE SCALE GENOMIC DNA]</scope>
    <source>
        <tissue evidence="2">Young leaves</tissue>
    </source>
</reference>
<dbReference type="AlphaFoldDB" id="A0AAN8T1K8"/>